<gene>
    <name evidence="1" type="ORF">PUN28_011511</name>
</gene>
<keyword evidence="2" id="KW-1185">Reference proteome</keyword>
<comment type="caution">
    <text evidence="1">The sequence shown here is derived from an EMBL/GenBank/DDBJ whole genome shotgun (WGS) entry which is preliminary data.</text>
</comment>
<evidence type="ECO:0000313" key="2">
    <source>
        <dbReference type="Proteomes" id="UP001430953"/>
    </source>
</evidence>
<protein>
    <submittedName>
        <fullName evidence="1">Uncharacterized protein</fullName>
    </submittedName>
</protein>
<reference evidence="1 2" key="1">
    <citation type="submission" date="2023-03" db="EMBL/GenBank/DDBJ databases">
        <title>High recombination rates correlate with genetic variation in Cardiocondyla obscurior ants.</title>
        <authorList>
            <person name="Errbii M."/>
        </authorList>
    </citation>
    <scope>NUCLEOTIDE SEQUENCE [LARGE SCALE GENOMIC DNA]</scope>
    <source>
        <strain evidence="1">Alpha-2009</strain>
        <tissue evidence="1">Whole body</tissue>
    </source>
</reference>
<dbReference type="Proteomes" id="UP001430953">
    <property type="component" value="Unassembled WGS sequence"/>
</dbReference>
<sequence>MDAFGKHNRSVSSCVWWIVMGFDQSRIFVLHLNIDLTILLKHSYLILQVIGTKFNLNICIVA</sequence>
<accession>A0AAW2FFL1</accession>
<proteinExistence type="predicted"/>
<organism evidence="1 2">
    <name type="scientific">Cardiocondyla obscurior</name>
    <dbReference type="NCBI Taxonomy" id="286306"/>
    <lineage>
        <taxon>Eukaryota</taxon>
        <taxon>Metazoa</taxon>
        <taxon>Ecdysozoa</taxon>
        <taxon>Arthropoda</taxon>
        <taxon>Hexapoda</taxon>
        <taxon>Insecta</taxon>
        <taxon>Pterygota</taxon>
        <taxon>Neoptera</taxon>
        <taxon>Endopterygota</taxon>
        <taxon>Hymenoptera</taxon>
        <taxon>Apocrita</taxon>
        <taxon>Aculeata</taxon>
        <taxon>Formicoidea</taxon>
        <taxon>Formicidae</taxon>
        <taxon>Myrmicinae</taxon>
        <taxon>Cardiocondyla</taxon>
    </lineage>
</organism>
<dbReference type="EMBL" id="JADYXP020000011">
    <property type="protein sequence ID" value="KAL0114273.1"/>
    <property type="molecule type" value="Genomic_DNA"/>
</dbReference>
<dbReference type="AlphaFoldDB" id="A0AAW2FFL1"/>
<name>A0AAW2FFL1_9HYME</name>
<evidence type="ECO:0000313" key="1">
    <source>
        <dbReference type="EMBL" id="KAL0114273.1"/>
    </source>
</evidence>